<evidence type="ECO:0000256" key="1">
    <source>
        <dbReference type="ARBA" id="ARBA00003989"/>
    </source>
</evidence>
<dbReference type="AlphaFoldDB" id="A0A2T5MDT3"/>
<accession>A0A2T5MDT3</accession>
<dbReference type="PANTHER" id="PTHR41164">
    <property type="entry name" value="CURLI PRODUCTION ASSEMBLY/TRANSPORT COMPONENT CSGG"/>
    <property type="match status" value="1"/>
</dbReference>
<keyword evidence="7" id="KW-0564">Palmitate</keyword>
<evidence type="ECO:0000256" key="5">
    <source>
        <dbReference type="ARBA" id="ARBA00022729"/>
    </source>
</evidence>
<name>A0A2T5MDT3_9GAMM</name>
<dbReference type="GO" id="GO:0030288">
    <property type="term" value="C:outer membrane-bounded periplasmic space"/>
    <property type="evidence" value="ECO:0007669"/>
    <property type="project" value="InterPro"/>
</dbReference>
<keyword evidence="10" id="KW-1185">Reference proteome</keyword>
<evidence type="ECO:0000256" key="4">
    <source>
        <dbReference type="ARBA" id="ARBA00022475"/>
    </source>
</evidence>
<evidence type="ECO:0000313" key="9">
    <source>
        <dbReference type="EMBL" id="PTU30750.1"/>
    </source>
</evidence>
<evidence type="ECO:0000256" key="3">
    <source>
        <dbReference type="ARBA" id="ARBA00014028"/>
    </source>
</evidence>
<organism evidence="9 10">
    <name type="scientific">Stenotrophobium rhamnosiphilum</name>
    <dbReference type="NCBI Taxonomy" id="2029166"/>
    <lineage>
        <taxon>Bacteria</taxon>
        <taxon>Pseudomonadati</taxon>
        <taxon>Pseudomonadota</taxon>
        <taxon>Gammaproteobacteria</taxon>
        <taxon>Nevskiales</taxon>
        <taxon>Nevskiaceae</taxon>
        <taxon>Stenotrophobium</taxon>
    </lineage>
</organism>
<dbReference type="PANTHER" id="PTHR41164:SF1">
    <property type="entry name" value="CURLI PRODUCTION ASSEMBLY_TRANSPORT COMPONENT CSGG"/>
    <property type="match status" value="1"/>
</dbReference>
<evidence type="ECO:0000313" key="10">
    <source>
        <dbReference type="Proteomes" id="UP000244248"/>
    </source>
</evidence>
<dbReference type="Gene3D" id="3.40.50.10610">
    <property type="entry name" value="ABC-type transport auxiliary lipoprotein component"/>
    <property type="match status" value="2"/>
</dbReference>
<dbReference type="Pfam" id="PF03783">
    <property type="entry name" value="CsgG"/>
    <property type="match status" value="1"/>
</dbReference>
<keyword evidence="8" id="KW-0449">Lipoprotein</keyword>
<evidence type="ECO:0000256" key="6">
    <source>
        <dbReference type="ARBA" id="ARBA00023136"/>
    </source>
</evidence>
<evidence type="ECO:0000256" key="2">
    <source>
        <dbReference type="ARBA" id="ARBA00008899"/>
    </source>
</evidence>
<reference evidence="9 10" key="1">
    <citation type="submission" date="2018-04" db="EMBL/GenBank/DDBJ databases">
        <title>Novel species isolated from glacier.</title>
        <authorList>
            <person name="Liu Q."/>
            <person name="Xin Y.-H."/>
        </authorList>
    </citation>
    <scope>NUCLEOTIDE SEQUENCE [LARGE SCALE GENOMIC DNA]</scope>
    <source>
        <strain evidence="9 10">GT1R17</strain>
    </source>
</reference>
<evidence type="ECO:0000256" key="7">
    <source>
        <dbReference type="ARBA" id="ARBA00023139"/>
    </source>
</evidence>
<keyword evidence="4" id="KW-1003">Cell membrane</keyword>
<dbReference type="EMBL" id="QANS01000005">
    <property type="protein sequence ID" value="PTU30750.1"/>
    <property type="molecule type" value="Genomic_DNA"/>
</dbReference>
<comment type="function">
    <text evidence="1">May be involved in the biogenesis of curli organelles.</text>
</comment>
<comment type="caution">
    <text evidence="9">The sequence shown here is derived from an EMBL/GenBank/DDBJ whole genome shotgun (WGS) entry which is preliminary data.</text>
</comment>
<protein>
    <recommendedName>
        <fullName evidence="3">Curli production assembly/transport component CsgG</fullName>
    </recommendedName>
</protein>
<evidence type="ECO:0000256" key="8">
    <source>
        <dbReference type="ARBA" id="ARBA00023288"/>
    </source>
</evidence>
<dbReference type="InterPro" id="IPR005534">
    <property type="entry name" value="Curli_assmbl/transp-comp_CsgG"/>
</dbReference>
<dbReference type="Proteomes" id="UP000244248">
    <property type="component" value="Unassembled WGS sequence"/>
</dbReference>
<keyword evidence="6" id="KW-0472">Membrane</keyword>
<gene>
    <name evidence="9" type="ORF">CJD38_14785</name>
</gene>
<proteinExistence type="inferred from homology"/>
<comment type="similarity">
    <text evidence="2">Belongs to the CsgG family.</text>
</comment>
<keyword evidence="5" id="KW-0732">Signal</keyword>
<sequence>MLAALAGLLLCGCATTTKIISGGEGASITQTQALAANAMPRIAVGSIIDKTGVVAEKSITRQLVLVNAQSKGGDPLTEDGLMHGVRDMLTTALFGSNKFIVLERDAINDAMVEQEFSQSGRVGDASKIPMGQLEGAQLLVVGAITSFDAGVSGGALPIPIPLSKNGDFGVVNISAKRGYIAMDLRIIDVATGRVLNTTAVEGKNWKFGADLASIVGLRGYNIKLPGLLQYFNNTPIEAALQKMVAAAVEQISRQTGTP</sequence>